<dbReference type="PANTHER" id="PTHR43283:SF3">
    <property type="entry name" value="BETA-LACTAMASE FAMILY PROTEIN (AFU_ORTHOLOGUE AFUA_5G07500)"/>
    <property type="match status" value="1"/>
</dbReference>
<evidence type="ECO:0000313" key="4">
    <source>
        <dbReference type="Proteomes" id="UP000008718"/>
    </source>
</evidence>
<dbReference type="EMBL" id="CP002345">
    <property type="protein sequence ID" value="ADQ78609.1"/>
    <property type="molecule type" value="Genomic_DNA"/>
</dbReference>
<dbReference type="InterPro" id="IPR050789">
    <property type="entry name" value="Diverse_Enzym_Activities"/>
</dbReference>
<proteinExistence type="predicted"/>
<dbReference type="Proteomes" id="UP000008718">
    <property type="component" value="Chromosome"/>
</dbReference>
<gene>
    <name evidence="3" type="ordered locus">Palpr_0449</name>
</gene>
<evidence type="ECO:0000259" key="2">
    <source>
        <dbReference type="Pfam" id="PF00144"/>
    </source>
</evidence>
<keyword evidence="4" id="KW-1185">Reference proteome</keyword>
<dbReference type="STRING" id="694427.Palpr_0449"/>
<dbReference type="PANTHER" id="PTHR43283">
    <property type="entry name" value="BETA-LACTAMASE-RELATED"/>
    <property type="match status" value="1"/>
</dbReference>
<evidence type="ECO:0000256" key="1">
    <source>
        <dbReference type="SAM" id="SignalP"/>
    </source>
</evidence>
<dbReference type="HOGENOM" id="CLU_786857_0_0_10"/>
<reference key="1">
    <citation type="submission" date="2010-11" db="EMBL/GenBank/DDBJ databases">
        <title>The complete genome of Paludibacter propionicigenes DSM 17365.</title>
        <authorList>
            <consortium name="US DOE Joint Genome Institute (JGI-PGF)"/>
            <person name="Lucas S."/>
            <person name="Copeland A."/>
            <person name="Lapidus A."/>
            <person name="Bruce D."/>
            <person name="Goodwin L."/>
            <person name="Pitluck S."/>
            <person name="Kyrpides N."/>
            <person name="Mavromatis K."/>
            <person name="Ivanova N."/>
            <person name="Munk A.C."/>
            <person name="Brettin T."/>
            <person name="Detter J.C."/>
            <person name="Han C."/>
            <person name="Tapia R."/>
            <person name="Land M."/>
            <person name="Hauser L."/>
            <person name="Markowitz V."/>
            <person name="Cheng J.-F."/>
            <person name="Hugenholtz P."/>
            <person name="Woyke T."/>
            <person name="Wu D."/>
            <person name="Gronow S."/>
            <person name="Wellnitz S."/>
            <person name="Brambilla E."/>
            <person name="Klenk H.-P."/>
            <person name="Eisen J.A."/>
        </authorList>
    </citation>
    <scope>NUCLEOTIDE SEQUENCE</scope>
    <source>
        <strain>WB4</strain>
    </source>
</reference>
<dbReference type="Gene3D" id="3.40.710.10">
    <property type="entry name" value="DD-peptidase/beta-lactamase superfamily"/>
    <property type="match status" value="1"/>
</dbReference>
<dbReference type="KEGG" id="ppn:Palpr_0449"/>
<dbReference type="InterPro" id="IPR012338">
    <property type="entry name" value="Beta-lactam/transpept-like"/>
</dbReference>
<dbReference type="AlphaFoldDB" id="E4T1L5"/>
<dbReference type="OrthoDB" id="2247630at2"/>
<dbReference type="InterPro" id="IPR001466">
    <property type="entry name" value="Beta-lactam-related"/>
</dbReference>
<feature type="signal peptide" evidence="1">
    <location>
        <begin position="1"/>
        <end position="20"/>
    </location>
</feature>
<evidence type="ECO:0000313" key="3">
    <source>
        <dbReference type="EMBL" id="ADQ78609.1"/>
    </source>
</evidence>
<dbReference type="RefSeq" id="WP_013443978.1">
    <property type="nucleotide sequence ID" value="NC_014734.1"/>
</dbReference>
<protein>
    <submittedName>
        <fullName evidence="3">Beta-lactamase</fullName>
    </submittedName>
</protein>
<name>E4T1L5_PALPW</name>
<accession>E4T1L5</accession>
<keyword evidence="1" id="KW-0732">Signal</keyword>
<dbReference type="SUPFAM" id="SSF56601">
    <property type="entry name" value="beta-lactamase/transpeptidase-like"/>
    <property type="match status" value="1"/>
</dbReference>
<feature type="chain" id="PRO_5003189332" evidence="1">
    <location>
        <begin position="21"/>
        <end position="355"/>
    </location>
</feature>
<sequence length="355" mass="39250">MTKKIVSLLLFLLVWTSIQAQHDFTEVDKWMNAHAEDMGGRLVLQVYKDGKIVYSHSVNKMNFKQKMVVRLAARKQGKSVDMEDFTPTTKLQIASCSKWLSAALVMTFVDEGKLQLTDTVGKFLPVLSKSGKGGITISNCLSHMTGIQSPDLKEDLKEMKDLNNMNDAIARIATFPMEGRPGLVFRYSNTGLQIAGAVLEKISGKSFEKLFAERIAAPLEMKNTDFGKGKVALPAGGASSTSNDYMNFEIMILNKGVFHGKRILSENSIAQMQINRVNSGVKVAYTPAETKGAGYGYGEWVMGNATVSSPGLFGSYPWVDNNKKYCAFLTAFYLKSDGRQEKYAELKKLVDQSLK</sequence>
<reference evidence="3 4" key="2">
    <citation type="journal article" date="2011" name="Stand. Genomic Sci.">
        <title>Complete genome sequence of Paludibacter propionicigenes type strain (WB4).</title>
        <authorList>
            <person name="Gronow S."/>
            <person name="Munk C."/>
            <person name="Lapidus A."/>
            <person name="Nolan M."/>
            <person name="Lucas S."/>
            <person name="Hammon N."/>
            <person name="Deshpande S."/>
            <person name="Cheng J.F."/>
            <person name="Tapia R."/>
            <person name="Han C."/>
            <person name="Goodwin L."/>
            <person name="Pitluck S."/>
            <person name="Liolios K."/>
            <person name="Ivanova N."/>
            <person name="Mavromatis K."/>
            <person name="Mikhailova N."/>
            <person name="Pati A."/>
            <person name="Chen A."/>
            <person name="Palaniappan K."/>
            <person name="Land M."/>
            <person name="Hauser L."/>
            <person name="Chang Y.J."/>
            <person name="Jeffries C.D."/>
            <person name="Brambilla E."/>
            <person name="Rohde M."/>
            <person name="Goker M."/>
            <person name="Detter J.C."/>
            <person name="Woyke T."/>
            <person name="Bristow J."/>
            <person name="Eisen J.A."/>
            <person name="Markowitz V."/>
            <person name="Hugenholtz P."/>
            <person name="Kyrpides N.C."/>
            <person name="Klenk H.P."/>
        </authorList>
    </citation>
    <scope>NUCLEOTIDE SEQUENCE [LARGE SCALE GENOMIC DNA]</scope>
    <source>
        <strain evidence="4">DSM 17365 / JCM 13257 / WB4</strain>
    </source>
</reference>
<organism evidence="3 4">
    <name type="scientific">Paludibacter propionicigenes (strain DSM 17365 / JCM 13257 / WB4)</name>
    <dbReference type="NCBI Taxonomy" id="694427"/>
    <lineage>
        <taxon>Bacteria</taxon>
        <taxon>Pseudomonadati</taxon>
        <taxon>Bacteroidota</taxon>
        <taxon>Bacteroidia</taxon>
        <taxon>Bacteroidales</taxon>
        <taxon>Paludibacteraceae</taxon>
        <taxon>Paludibacter</taxon>
    </lineage>
</organism>
<dbReference type="Pfam" id="PF00144">
    <property type="entry name" value="Beta-lactamase"/>
    <property type="match status" value="1"/>
</dbReference>
<dbReference type="eggNOG" id="COG1680">
    <property type="taxonomic scope" value="Bacteria"/>
</dbReference>
<feature type="domain" description="Beta-lactamase-related" evidence="2">
    <location>
        <begin position="43"/>
        <end position="335"/>
    </location>
</feature>